<dbReference type="AlphaFoldDB" id="Q07SL7"/>
<sequence>MLTSTSVLLLGAALFACLIEASLRLVGYGSVSTIAYGRDHYHPDLPDLGYAGRPNLYGIQTREGVSEVRFNSHGFHDFELIPRKDPNAFRLIVFGNSYTMAHQVSRENTYVARLQSEMETCSALKHRKIQTINLAVDGYTAHQHYILLRDYGLSLTPDLILMQVNDFALPGDIDPTSNFSPRVVALDGNVEIDRSYVSLPGYRRRASKFASFIQSLSDRSRLLQYVLEYRRRGNLFSEPVEPEGTAKVSTQLEPDRDIAIEKFDELVRSSGLKWFLTITPRADSTSFGSLQNTPIKDRWLRIAKRQNVPLIDVENEAREDVLATKKFLHGFGTSGAPAHLNRNGHALFARALSTHLCRELQDHLP</sequence>
<accession>Q07SL7</accession>
<dbReference type="eggNOG" id="COG2755">
    <property type="taxonomic scope" value="Bacteria"/>
</dbReference>
<name>Q07SL7_RHOP5</name>
<dbReference type="Gene3D" id="3.40.50.1110">
    <property type="entry name" value="SGNH hydrolase"/>
    <property type="match status" value="1"/>
</dbReference>
<dbReference type="InterPro" id="IPR036514">
    <property type="entry name" value="SGNH_hydro_sf"/>
</dbReference>
<evidence type="ECO:0000313" key="1">
    <source>
        <dbReference type="EMBL" id="ABJ05067.1"/>
    </source>
</evidence>
<evidence type="ECO:0008006" key="2">
    <source>
        <dbReference type="Google" id="ProtNLM"/>
    </source>
</evidence>
<dbReference type="STRING" id="316055.RPE_1115"/>
<dbReference type="SUPFAM" id="SSF52266">
    <property type="entry name" value="SGNH hydrolase"/>
    <property type="match status" value="1"/>
</dbReference>
<dbReference type="HOGENOM" id="CLU_758367_0_0_5"/>
<dbReference type="KEGG" id="rpe:RPE_1115"/>
<dbReference type="EMBL" id="CP000463">
    <property type="protein sequence ID" value="ABJ05067.1"/>
    <property type="molecule type" value="Genomic_DNA"/>
</dbReference>
<gene>
    <name evidence="1" type="ordered locus">RPE_1115</name>
</gene>
<proteinExistence type="predicted"/>
<protein>
    <recommendedName>
        <fullName evidence="2">SGNH hydrolase-type esterase domain-containing protein</fullName>
    </recommendedName>
</protein>
<reference evidence="1" key="1">
    <citation type="submission" date="2006-09" db="EMBL/GenBank/DDBJ databases">
        <title>Complete sequence of Rhodopseudomonas palustris BisA53.</title>
        <authorList>
            <consortium name="US DOE Joint Genome Institute"/>
            <person name="Copeland A."/>
            <person name="Lucas S."/>
            <person name="Lapidus A."/>
            <person name="Barry K."/>
            <person name="Detter J.C."/>
            <person name="Glavina del Rio T."/>
            <person name="Hammon N."/>
            <person name="Israni S."/>
            <person name="Dalin E."/>
            <person name="Tice H."/>
            <person name="Pitluck S."/>
            <person name="Chain P."/>
            <person name="Malfatti S."/>
            <person name="Shin M."/>
            <person name="Vergez L."/>
            <person name="Schmutz J."/>
            <person name="Larimer F."/>
            <person name="Land M."/>
            <person name="Hauser L."/>
            <person name="Pelletier D.A."/>
            <person name="Kyrpides N."/>
            <person name="Kim E."/>
            <person name="Harwood C.S."/>
            <person name="Oda Y."/>
            <person name="Richardson P."/>
        </authorList>
    </citation>
    <scope>NUCLEOTIDE SEQUENCE [LARGE SCALE GENOMIC DNA]</scope>
    <source>
        <strain evidence="1">BisA53</strain>
    </source>
</reference>
<organism evidence="1">
    <name type="scientific">Rhodopseudomonas palustris (strain BisA53)</name>
    <dbReference type="NCBI Taxonomy" id="316055"/>
    <lineage>
        <taxon>Bacteria</taxon>
        <taxon>Pseudomonadati</taxon>
        <taxon>Pseudomonadota</taxon>
        <taxon>Alphaproteobacteria</taxon>
        <taxon>Hyphomicrobiales</taxon>
        <taxon>Nitrobacteraceae</taxon>
        <taxon>Rhodopseudomonas</taxon>
    </lineage>
</organism>
<dbReference type="GO" id="GO:0016788">
    <property type="term" value="F:hydrolase activity, acting on ester bonds"/>
    <property type="evidence" value="ECO:0007669"/>
    <property type="project" value="UniProtKB-ARBA"/>
</dbReference>